<dbReference type="Pfam" id="PF12796">
    <property type="entry name" value="Ank_2"/>
    <property type="match status" value="1"/>
</dbReference>
<organism evidence="4">
    <name type="scientific">marine metagenome</name>
    <dbReference type="NCBI Taxonomy" id="408172"/>
    <lineage>
        <taxon>unclassified sequences</taxon>
        <taxon>metagenomes</taxon>
        <taxon>ecological metagenomes</taxon>
    </lineage>
</organism>
<dbReference type="PROSITE" id="PS50297">
    <property type="entry name" value="ANK_REP_REGION"/>
    <property type="match status" value="2"/>
</dbReference>
<keyword evidence="1" id="KW-0677">Repeat</keyword>
<reference evidence="4" key="1">
    <citation type="submission" date="2018-05" db="EMBL/GenBank/DDBJ databases">
        <authorList>
            <person name="Lanie J.A."/>
            <person name="Ng W.-L."/>
            <person name="Kazmierczak K.M."/>
            <person name="Andrzejewski T.M."/>
            <person name="Davidsen T.M."/>
            <person name="Wayne K.J."/>
            <person name="Tettelin H."/>
            <person name="Glass J.I."/>
            <person name="Rusch D."/>
            <person name="Podicherti R."/>
            <person name="Tsui H.-C.T."/>
            <person name="Winkler M.E."/>
        </authorList>
    </citation>
    <scope>NUCLEOTIDE SEQUENCE</scope>
</reference>
<dbReference type="InterPro" id="IPR036770">
    <property type="entry name" value="Ankyrin_rpt-contain_sf"/>
</dbReference>
<name>A0A381SU89_9ZZZZ</name>
<dbReference type="Gene3D" id="1.25.40.20">
    <property type="entry name" value="Ankyrin repeat-containing domain"/>
    <property type="match status" value="1"/>
</dbReference>
<dbReference type="PANTHER" id="PTHR24171">
    <property type="entry name" value="ANKYRIN REPEAT DOMAIN-CONTAINING PROTEIN 39-RELATED"/>
    <property type="match status" value="1"/>
</dbReference>
<proteinExistence type="predicted"/>
<evidence type="ECO:0000256" key="3">
    <source>
        <dbReference type="SAM" id="MobiDB-lite"/>
    </source>
</evidence>
<evidence type="ECO:0000256" key="2">
    <source>
        <dbReference type="ARBA" id="ARBA00023043"/>
    </source>
</evidence>
<dbReference type="InterPro" id="IPR002110">
    <property type="entry name" value="Ankyrin_rpt"/>
</dbReference>
<dbReference type="AlphaFoldDB" id="A0A381SU89"/>
<accession>A0A381SU89</accession>
<dbReference type="SMART" id="SM00248">
    <property type="entry name" value="ANK"/>
    <property type="match status" value="3"/>
</dbReference>
<feature type="region of interest" description="Disordered" evidence="3">
    <location>
        <begin position="122"/>
        <end position="143"/>
    </location>
</feature>
<protein>
    <submittedName>
        <fullName evidence="4">Uncharacterized protein</fullName>
    </submittedName>
</protein>
<feature type="compositionally biased region" description="Basic and acidic residues" evidence="3">
    <location>
        <begin position="133"/>
        <end position="143"/>
    </location>
</feature>
<dbReference type="PROSITE" id="PS50088">
    <property type="entry name" value="ANK_REPEAT"/>
    <property type="match status" value="3"/>
</dbReference>
<keyword evidence="2" id="KW-0040">ANK repeat</keyword>
<evidence type="ECO:0000256" key="1">
    <source>
        <dbReference type="ARBA" id="ARBA00022737"/>
    </source>
</evidence>
<dbReference type="SUPFAM" id="SSF48403">
    <property type="entry name" value="Ankyrin repeat"/>
    <property type="match status" value="1"/>
</dbReference>
<dbReference type="EMBL" id="UINC01003399">
    <property type="protein sequence ID" value="SVA05987.1"/>
    <property type="molecule type" value="Genomic_DNA"/>
</dbReference>
<gene>
    <name evidence="4" type="ORF">METZ01_LOCUS58841</name>
</gene>
<evidence type="ECO:0000313" key="4">
    <source>
        <dbReference type="EMBL" id="SVA05987.1"/>
    </source>
</evidence>
<sequence length="143" mass="14467">MIDGQAAAGLRAVAFLWVAGLFCGPLTAPVSAQTALIDAVKSGSAGAVSRLLDEGADPNGTEPDGTTPLHWAIQRNDQGTAHRLISGGAAVDVTNRYGVTPLALAATNGSVAMVEALLAAGATPETEPRRRHATDDRGAHGTC</sequence>